<accession>A0A066YKI5</accession>
<evidence type="ECO:0000313" key="3">
    <source>
        <dbReference type="Proteomes" id="UP000027178"/>
    </source>
</evidence>
<gene>
    <name evidence="2" type="ORF">KCH_61520</name>
</gene>
<dbReference type="SUPFAM" id="SSF53474">
    <property type="entry name" value="alpha/beta-Hydrolases"/>
    <property type="match status" value="1"/>
</dbReference>
<dbReference type="PANTHER" id="PTHR43798">
    <property type="entry name" value="MONOACYLGLYCEROL LIPASE"/>
    <property type="match status" value="1"/>
</dbReference>
<dbReference type="GO" id="GO:0016787">
    <property type="term" value="F:hydrolase activity"/>
    <property type="evidence" value="ECO:0007669"/>
    <property type="project" value="UniProtKB-KW"/>
</dbReference>
<dbReference type="InterPro" id="IPR000073">
    <property type="entry name" value="AB_hydrolase_1"/>
</dbReference>
<reference evidence="2 3" key="1">
    <citation type="submission" date="2014-05" db="EMBL/GenBank/DDBJ databases">
        <title>Draft Genome Sequence of Kitasatospora cheerisanensis KCTC 2395.</title>
        <authorList>
            <person name="Nam D.H."/>
        </authorList>
    </citation>
    <scope>NUCLEOTIDE SEQUENCE [LARGE SCALE GENOMIC DNA]</scope>
    <source>
        <strain evidence="2 3">KCTC 2395</strain>
    </source>
</reference>
<dbReference type="OrthoDB" id="9780765at2"/>
<name>A0A066YKI5_9ACTN</name>
<dbReference type="eggNOG" id="COG1073">
    <property type="taxonomic scope" value="Bacteria"/>
</dbReference>
<feature type="domain" description="AB hydrolase-1" evidence="1">
    <location>
        <begin position="14"/>
        <end position="236"/>
    </location>
</feature>
<evidence type="ECO:0000313" key="2">
    <source>
        <dbReference type="EMBL" id="KDN81998.1"/>
    </source>
</evidence>
<dbReference type="InterPro" id="IPR029058">
    <property type="entry name" value="AB_hydrolase_fold"/>
</dbReference>
<keyword evidence="3" id="KW-1185">Reference proteome</keyword>
<dbReference type="EMBL" id="JNBY01000126">
    <property type="protein sequence ID" value="KDN81998.1"/>
    <property type="molecule type" value="Genomic_DNA"/>
</dbReference>
<dbReference type="Gene3D" id="3.40.50.1820">
    <property type="entry name" value="alpha/beta hydrolase"/>
    <property type="match status" value="1"/>
</dbReference>
<sequence>MTIPHRLTGGGDHHVLVLHDWFGTSAGWGPFLDYLDGDAFSYAFLDYRGYGERKDVPGAYTLAEIAADALALADQLGWERFSLVGHSMGGKAAQQVLAEAPLRVRKLVGLAPVPAGAYPLDEAGEALFYGAAEDREKRFAILDLVTGQRAGRVWLDRMVDQSLRLSHPEAFGGYVRDWATADIERRISGNPVPVKVIVGEHDLALTADVMRGTFLAHYPNAELEELGGTGHYPMYETPVALAASLEGFLHN</sequence>
<protein>
    <submittedName>
        <fullName evidence="2">Alpha/beta hydrolase</fullName>
    </submittedName>
</protein>
<comment type="caution">
    <text evidence="2">The sequence shown here is derived from an EMBL/GenBank/DDBJ whole genome shotgun (WGS) entry which is preliminary data.</text>
</comment>
<dbReference type="InterPro" id="IPR050266">
    <property type="entry name" value="AB_hydrolase_sf"/>
</dbReference>
<proteinExistence type="predicted"/>
<evidence type="ECO:0000259" key="1">
    <source>
        <dbReference type="Pfam" id="PF00561"/>
    </source>
</evidence>
<dbReference type="RefSeq" id="WP_035867782.1">
    <property type="nucleotide sequence ID" value="NZ_KK853997.1"/>
</dbReference>
<dbReference type="PATRIC" id="fig|1348663.4.peg.5953"/>
<keyword evidence="2" id="KW-0378">Hydrolase</keyword>
<dbReference type="HOGENOM" id="CLU_020336_50_4_11"/>
<organism evidence="2 3">
    <name type="scientific">Kitasatospora cheerisanensis KCTC 2395</name>
    <dbReference type="NCBI Taxonomy" id="1348663"/>
    <lineage>
        <taxon>Bacteria</taxon>
        <taxon>Bacillati</taxon>
        <taxon>Actinomycetota</taxon>
        <taxon>Actinomycetes</taxon>
        <taxon>Kitasatosporales</taxon>
        <taxon>Streptomycetaceae</taxon>
        <taxon>Kitasatospora</taxon>
    </lineage>
</organism>
<dbReference type="AlphaFoldDB" id="A0A066YKI5"/>
<dbReference type="Proteomes" id="UP000027178">
    <property type="component" value="Unassembled WGS sequence"/>
</dbReference>
<dbReference type="Pfam" id="PF00561">
    <property type="entry name" value="Abhydrolase_1"/>
    <property type="match status" value="1"/>
</dbReference>